<organism evidence="2 5">
    <name type="scientific">Bordetella genomosp. 1</name>
    <dbReference type="NCBI Taxonomy" id="1395607"/>
    <lineage>
        <taxon>Bacteria</taxon>
        <taxon>Pseudomonadati</taxon>
        <taxon>Pseudomonadota</taxon>
        <taxon>Betaproteobacteria</taxon>
        <taxon>Burkholderiales</taxon>
        <taxon>Alcaligenaceae</taxon>
        <taxon>Bordetella</taxon>
    </lineage>
</organism>
<dbReference type="Proteomes" id="UP000216354">
    <property type="component" value="Unassembled WGS sequence"/>
</dbReference>
<evidence type="ECO:0000313" key="3">
    <source>
        <dbReference type="EMBL" id="OZI69251.1"/>
    </source>
</evidence>
<dbReference type="AlphaFoldDB" id="A0A261SW19"/>
<evidence type="ECO:0000313" key="5">
    <source>
        <dbReference type="Proteomes" id="UP000217005"/>
    </source>
</evidence>
<feature type="compositionally biased region" description="Acidic residues" evidence="1">
    <location>
        <begin position="140"/>
        <end position="163"/>
    </location>
</feature>
<accession>A0A261SW19</accession>
<evidence type="ECO:0000256" key="1">
    <source>
        <dbReference type="SAM" id="MobiDB-lite"/>
    </source>
</evidence>
<dbReference type="Proteomes" id="UP000217005">
    <property type="component" value="Unassembled WGS sequence"/>
</dbReference>
<reference evidence="3 4" key="2">
    <citation type="submission" date="2017-05" db="EMBL/GenBank/DDBJ databases">
        <title>Complete and WGS of Bordetella genogroups.</title>
        <authorList>
            <person name="Spilker T."/>
            <person name="Lipuma J."/>
        </authorList>
    </citation>
    <scope>NUCLEOTIDE SEQUENCE [LARGE SCALE GENOMIC DNA]</scope>
    <source>
        <strain evidence="3 4">AU9795</strain>
    </source>
</reference>
<evidence type="ECO:0000313" key="4">
    <source>
        <dbReference type="Proteomes" id="UP000216354"/>
    </source>
</evidence>
<dbReference type="RefSeq" id="WP_094825172.1">
    <property type="nucleotide sequence ID" value="NZ_NEVL01000001.1"/>
</dbReference>
<gene>
    <name evidence="3" type="ORF">CAL27_07380</name>
    <name evidence="2" type="ORF">CEG14_04760</name>
</gene>
<dbReference type="EMBL" id="NEVR01000001">
    <property type="protein sequence ID" value="OZI69251.1"/>
    <property type="molecule type" value="Genomic_DNA"/>
</dbReference>
<reference evidence="2 5" key="1">
    <citation type="submission" date="2017-05" db="EMBL/GenBank/DDBJ databases">
        <title>Complete and WGS of Bordetella genogroups.</title>
        <authorList>
            <person name="Spilker T."/>
            <person name="LiPuma J."/>
        </authorList>
    </citation>
    <scope>NUCLEOTIDE SEQUENCE [LARGE SCALE GENOMIC DNA]</scope>
    <source>
        <strain evidence="2 5">AU17610</strain>
    </source>
</reference>
<sequence>MSATHQPPASLSVFSTTELDMLAKTADAMSAYLGRPVLVEVGKAEEGTEWATFGVALDTDGDEADDDQPHVQMGGPGARLLGGRGGLPDSASQAYDCVYLWAVQITLVEGERFVKLDQEGEECAWSDELEDMLPFAFSDEAPEDEDEDDEDDDDDDNQDDPDDDALRRAVPPSPHRH</sequence>
<proteinExistence type="predicted"/>
<dbReference type="OrthoDB" id="8684364at2"/>
<protein>
    <submittedName>
        <fullName evidence="2">Uncharacterized protein</fullName>
    </submittedName>
</protein>
<evidence type="ECO:0000313" key="2">
    <source>
        <dbReference type="EMBL" id="OZI41060.1"/>
    </source>
</evidence>
<dbReference type="EMBL" id="NEVL01000001">
    <property type="protein sequence ID" value="OZI41060.1"/>
    <property type="molecule type" value="Genomic_DNA"/>
</dbReference>
<comment type="caution">
    <text evidence="2">The sequence shown here is derived from an EMBL/GenBank/DDBJ whole genome shotgun (WGS) entry which is preliminary data.</text>
</comment>
<keyword evidence="4" id="KW-1185">Reference proteome</keyword>
<feature type="region of interest" description="Disordered" evidence="1">
    <location>
        <begin position="131"/>
        <end position="177"/>
    </location>
</feature>
<name>A0A261SW19_9BORD</name>